<proteinExistence type="predicted"/>
<dbReference type="Pfam" id="PF09933">
    <property type="entry name" value="DUF2165"/>
    <property type="match status" value="1"/>
</dbReference>
<keyword evidence="1" id="KW-0472">Membrane</keyword>
<dbReference type="InterPro" id="IPR018681">
    <property type="entry name" value="DUF2165_transmembrane"/>
</dbReference>
<feature type="transmembrane region" description="Helical" evidence="1">
    <location>
        <begin position="12"/>
        <end position="32"/>
    </location>
</feature>
<evidence type="ECO:0000313" key="3">
    <source>
        <dbReference type="Proteomes" id="UP001058687"/>
    </source>
</evidence>
<keyword evidence="1" id="KW-0812">Transmembrane</keyword>
<dbReference type="AlphaFoldDB" id="A0AAE9N465"/>
<evidence type="ECO:0000256" key="1">
    <source>
        <dbReference type="SAM" id="Phobius"/>
    </source>
</evidence>
<organism evidence="2 3">
    <name type="scientific">Vibrio campbellii</name>
    <dbReference type="NCBI Taxonomy" id="680"/>
    <lineage>
        <taxon>Bacteria</taxon>
        <taxon>Pseudomonadati</taxon>
        <taxon>Pseudomonadota</taxon>
        <taxon>Gammaproteobacteria</taxon>
        <taxon>Vibrionales</taxon>
        <taxon>Vibrionaceae</taxon>
        <taxon>Vibrio</taxon>
    </lineage>
</organism>
<reference evidence="2" key="1">
    <citation type="submission" date="2020-03" db="EMBL/GenBank/DDBJ databases">
        <title>Five strains of Vibrio campbellii isolated from Mariana Trench.</title>
        <authorList>
            <person name="Liang J."/>
            <person name="Zhang X.-H."/>
        </authorList>
    </citation>
    <scope>NUCLEOTIDE SEQUENCE</scope>
    <source>
        <strain evidence="2">LJC014</strain>
    </source>
</reference>
<accession>A0AAE9N465</accession>
<feature type="transmembrane region" description="Helical" evidence="1">
    <location>
        <begin position="146"/>
        <end position="164"/>
    </location>
</feature>
<protein>
    <submittedName>
        <fullName evidence="2">DUF2165 domain-containing protein</fullName>
    </submittedName>
</protein>
<feature type="transmembrane region" description="Helical" evidence="1">
    <location>
        <begin position="70"/>
        <end position="91"/>
    </location>
</feature>
<dbReference type="RefSeq" id="WP_255941854.1">
    <property type="nucleotide sequence ID" value="NZ_CP050468.1"/>
</dbReference>
<feature type="transmembrane region" description="Helical" evidence="1">
    <location>
        <begin position="111"/>
        <end position="134"/>
    </location>
</feature>
<dbReference type="Proteomes" id="UP001058687">
    <property type="component" value="Chromosome 2"/>
</dbReference>
<evidence type="ECO:0000313" key="2">
    <source>
        <dbReference type="EMBL" id="UTZ29413.1"/>
    </source>
</evidence>
<name>A0AAE9N465_9VIBR</name>
<gene>
    <name evidence="2" type="ORF">HB761_22675</name>
</gene>
<sequence>MSISLTTTHEISKGIIGLCVGIFCALVGYNNIVDFNSNYQFVQHVLAMDSLEPWFDGKALMGRAITDETFHFIGYCGVIIGEISVGLFCIYGSIKMLRNIGRPEFETGQAFYIIGCTIAALVWYLGFAIVGAEWFQMWASQWNGQMKAYAFITFILLTMVYIIIPPPRRH</sequence>
<dbReference type="EMBL" id="CP050468">
    <property type="protein sequence ID" value="UTZ29413.1"/>
    <property type="molecule type" value="Genomic_DNA"/>
</dbReference>
<keyword evidence="1" id="KW-1133">Transmembrane helix</keyword>